<sequence>MRPVKVYEHPEFKAEPEDITLLSTICFVLALLSVAAIFILGVTCLVFWDDCGTSYHMYGSRPRVLTVRQLLQA</sequence>
<evidence type="ECO:0000313" key="2">
    <source>
        <dbReference type="EMBL" id="OSD02837.1"/>
    </source>
</evidence>
<reference evidence="2 3" key="1">
    <citation type="journal article" date="2015" name="Biotechnol. Biofuels">
        <title>Enhanced degradation of softwood versus hardwood by the white-rot fungus Pycnoporus coccineus.</title>
        <authorList>
            <person name="Couturier M."/>
            <person name="Navarro D."/>
            <person name="Chevret D."/>
            <person name="Henrissat B."/>
            <person name="Piumi F."/>
            <person name="Ruiz-Duenas F.J."/>
            <person name="Martinez A.T."/>
            <person name="Grigoriev I.V."/>
            <person name="Riley R."/>
            <person name="Lipzen A."/>
            <person name="Berrin J.G."/>
            <person name="Master E.R."/>
            <person name="Rosso M.N."/>
        </authorList>
    </citation>
    <scope>NUCLEOTIDE SEQUENCE [LARGE SCALE GENOMIC DNA]</scope>
    <source>
        <strain evidence="2 3">BRFM310</strain>
    </source>
</reference>
<protein>
    <submittedName>
        <fullName evidence="2">Uncharacterized protein</fullName>
    </submittedName>
</protein>
<dbReference type="AlphaFoldDB" id="A0A1Y2IP15"/>
<proteinExistence type="predicted"/>
<feature type="transmembrane region" description="Helical" evidence="1">
    <location>
        <begin position="21"/>
        <end position="48"/>
    </location>
</feature>
<keyword evidence="1" id="KW-1133">Transmembrane helix</keyword>
<gene>
    <name evidence="2" type="ORF">PYCCODRAFT_1467522</name>
</gene>
<dbReference type="EMBL" id="KZ084103">
    <property type="protein sequence ID" value="OSD02837.1"/>
    <property type="molecule type" value="Genomic_DNA"/>
</dbReference>
<keyword evidence="3" id="KW-1185">Reference proteome</keyword>
<dbReference type="Proteomes" id="UP000193067">
    <property type="component" value="Unassembled WGS sequence"/>
</dbReference>
<dbReference type="OrthoDB" id="2771214at2759"/>
<keyword evidence="1" id="KW-0812">Transmembrane</keyword>
<name>A0A1Y2IP15_TRAC3</name>
<organism evidence="2 3">
    <name type="scientific">Trametes coccinea (strain BRFM310)</name>
    <name type="common">Pycnoporus coccineus</name>
    <dbReference type="NCBI Taxonomy" id="1353009"/>
    <lineage>
        <taxon>Eukaryota</taxon>
        <taxon>Fungi</taxon>
        <taxon>Dikarya</taxon>
        <taxon>Basidiomycota</taxon>
        <taxon>Agaricomycotina</taxon>
        <taxon>Agaricomycetes</taxon>
        <taxon>Polyporales</taxon>
        <taxon>Polyporaceae</taxon>
        <taxon>Trametes</taxon>
    </lineage>
</organism>
<evidence type="ECO:0000313" key="3">
    <source>
        <dbReference type="Proteomes" id="UP000193067"/>
    </source>
</evidence>
<keyword evidence="1" id="KW-0472">Membrane</keyword>
<evidence type="ECO:0000256" key="1">
    <source>
        <dbReference type="SAM" id="Phobius"/>
    </source>
</evidence>
<accession>A0A1Y2IP15</accession>